<gene>
    <name evidence="6" type="ORF">Cgig2_032684</name>
</gene>
<evidence type="ECO:0000313" key="7">
    <source>
        <dbReference type="Proteomes" id="UP001153076"/>
    </source>
</evidence>
<sequence length="213" mass="22483">MANTSRPSVSVRVGPSSGFPTFSSVNKWNTAAFTDSFSDNSAAVGEKISSDAVINGVLSSLALVSSAAADWKDTPAAHIIKVDVPGPRRREGGCQGRRGYGGGPPPLGHQRPEAGGGDCGGRDMRRSGRFQRRFPRPDNAMVDEIMAALESGVLTVTVRKAEAKDDKKTKSIQILGCWPVGGQLRIPGICVLFAKLVKLVMVVTGQVVFGCRS</sequence>
<dbReference type="InterPro" id="IPR031107">
    <property type="entry name" value="Small_HSP"/>
</dbReference>
<dbReference type="SUPFAM" id="SSF49764">
    <property type="entry name" value="HSP20-like chaperones"/>
    <property type="match status" value="1"/>
</dbReference>
<dbReference type="PROSITE" id="PS01031">
    <property type="entry name" value="SHSP"/>
    <property type="match status" value="1"/>
</dbReference>
<comment type="caution">
    <text evidence="6">The sequence shown here is derived from an EMBL/GenBank/DDBJ whole genome shotgun (WGS) entry which is preliminary data.</text>
</comment>
<evidence type="ECO:0000256" key="1">
    <source>
        <dbReference type="ARBA" id="ARBA00023016"/>
    </source>
</evidence>
<accession>A0A9Q1KJ25</accession>
<dbReference type="Gene3D" id="2.60.40.790">
    <property type="match status" value="1"/>
</dbReference>
<evidence type="ECO:0000259" key="5">
    <source>
        <dbReference type="PROSITE" id="PS01031"/>
    </source>
</evidence>
<dbReference type="InterPro" id="IPR002068">
    <property type="entry name" value="A-crystallin/Hsp20_dom"/>
</dbReference>
<reference evidence="6" key="1">
    <citation type="submission" date="2022-04" db="EMBL/GenBank/DDBJ databases">
        <title>Carnegiea gigantea Genome sequencing and assembly v2.</title>
        <authorList>
            <person name="Copetti D."/>
            <person name="Sanderson M.J."/>
            <person name="Burquez A."/>
            <person name="Wojciechowski M.F."/>
        </authorList>
    </citation>
    <scope>NUCLEOTIDE SEQUENCE</scope>
    <source>
        <strain evidence="6">SGP5-SGP5p</strain>
        <tissue evidence="6">Aerial part</tissue>
    </source>
</reference>
<dbReference type="Proteomes" id="UP001153076">
    <property type="component" value="Unassembled WGS sequence"/>
</dbReference>
<dbReference type="PANTHER" id="PTHR11527">
    <property type="entry name" value="HEAT-SHOCK PROTEIN 20 FAMILY MEMBER"/>
    <property type="match status" value="1"/>
</dbReference>
<evidence type="ECO:0000256" key="4">
    <source>
        <dbReference type="SAM" id="MobiDB-lite"/>
    </source>
</evidence>
<keyword evidence="1" id="KW-0346">Stress response</keyword>
<evidence type="ECO:0000313" key="6">
    <source>
        <dbReference type="EMBL" id="KAJ8443860.1"/>
    </source>
</evidence>
<dbReference type="AlphaFoldDB" id="A0A9Q1KJ25"/>
<evidence type="ECO:0000256" key="3">
    <source>
        <dbReference type="RuleBase" id="RU003616"/>
    </source>
</evidence>
<feature type="region of interest" description="Disordered" evidence="4">
    <location>
        <begin position="87"/>
        <end position="127"/>
    </location>
</feature>
<organism evidence="6 7">
    <name type="scientific">Carnegiea gigantea</name>
    <dbReference type="NCBI Taxonomy" id="171969"/>
    <lineage>
        <taxon>Eukaryota</taxon>
        <taxon>Viridiplantae</taxon>
        <taxon>Streptophyta</taxon>
        <taxon>Embryophyta</taxon>
        <taxon>Tracheophyta</taxon>
        <taxon>Spermatophyta</taxon>
        <taxon>Magnoliopsida</taxon>
        <taxon>eudicotyledons</taxon>
        <taxon>Gunneridae</taxon>
        <taxon>Pentapetalae</taxon>
        <taxon>Caryophyllales</taxon>
        <taxon>Cactineae</taxon>
        <taxon>Cactaceae</taxon>
        <taxon>Cactoideae</taxon>
        <taxon>Echinocereeae</taxon>
        <taxon>Carnegiea</taxon>
    </lineage>
</organism>
<proteinExistence type="inferred from homology"/>
<feature type="domain" description="SHSP" evidence="5">
    <location>
        <begin position="59"/>
        <end position="175"/>
    </location>
</feature>
<dbReference type="InterPro" id="IPR008978">
    <property type="entry name" value="HSP20-like_chaperone"/>
</dbReference>
<dbReference type="EMBL" id="JAKOGI010000110">
    <property type="protein sequence ID" value="KAJ8443860.1"/>
    <property type="molecule type" value="Genomic_DNA"/>
</dbReference>
<evidence type="ECO:0000256" key="2">
    <source>
        <dbReference type="PROSITE-ProRule" id="PRU00285"/>
    </source>
</evidence>
<name>A0A9Q1KJ25_9CARY</name>
<comment type="similarity">
    <text evidence="2 3">Belongs to the small heat shock protein (HSP20) family.</text>
</comment>
<dbReference type="Pfam" id="PF00011">
    <property type="entry name" value="HSP20"/>
    <property type="match status" value="1"/>
</dbReference>
<keyword evidence="7" id="KW-1185">Reference proteome</keyword>
<protein>
    <recommendedName>
        <fullName evidence="5">SHSP domain-containing protein</fullName>
    </recommendedName>
</protein>
<feature type="compositionally biased region" description="Gly residues" evidence="4">
    <location>
        <begin position="93"/>
        <end position="102"/>
    </location>
</feature>